<gene>
    <name evidence="1" type="ORF">MRATA1EN22A_LOCUS14422</name>
</gene>
<evidence type="ECO:0000313" key="1">
    <source>
        <dbReference type="EMBL" id="CAN0255088.1"/>
    </source>
</evidence>
<evidence type="ECO:0000313" key="2">
    <source>
        <dbReference type="Proteomes" id="UP001162501"/>
    </source>
</evidence>
<name>A0AC59Z661_RANTA</name>
<protein>
    <submittedName>
        <fullName evidence="1">Uncharacterized protein</fullName>
    </submittedName>
</protein>
<organism evidence="1 2">
    <name type="scientific">Rangifer tarandus platyrhynchus</name>
    <name type="common">Svalbard reindeer</name>
    <dbReference type="NCBI Taxonomy" id="3082113"/>
    <lineage>
        <taxon>Eukaryota</taxon>
        <taxon>Metazoa</taxon>
        <taxon>Chordata</taxon>
        <taxon>Craniata</taxon>
        <taxon>Vertebrata</taxon>
        <taxon>Euteleostomi</taxon>
        <taxon>Mammalia</taxon>
        <taxon>Eutheria</taxon>
        <taxon>Laurasiatheria</taxon>
        <taxon>Artiodactyla</taxon>
        <taxon>Ruminantia</taxon>
        <taxon>Pecora</taxon>
        <taxon>Cervidae</taxon>
        <taxon>Odocoileinae</taxon>
        <taxon>Rangifer</taxon>
    </lineage>
</organism>
<sequence length="119" mass="12730">MRKLSLAGDGTGQGHTVHKWWSLGGHSSPCLGEAEIQSFQPHCATSEKTIKPTTFPESLSFSSQTSLLQTSSGDTSSWKSPWISLPASGPTVLRFLPQVHPGRVHRGPILAGPGLRMAQ</sequence>
<accession>A0AC59Z661</accession>
<dbReference type="EMBL" id="OX596108">
    <property type="protein sequence ID" value="CAN0255088.1"/>
    <property type="molecule type" value="Genomic_DNA"/>
</dbReference>
<proteinExistence type="predicted"/>
<reference evidence="1" key="1">
    <citation type="submission" date="2023-05" db="EMBL/GenBank/DDBJ databases">
        <authorList>
            <consortium name="ELIXIR-Norway"/>
        </authorList>
    </citation>
    <scope>NUCLEOTIDE SEQUENCE</scope>
</reference>
<dbReference type="Proteomes" id="UP001162501">
    <property type="component" value="Chromosome 24"/>
</dbReference>
<reference evidence="1" key="2">
    <citation type="submission" date="2025-03" db="EMBL/GenBank/DDBJ databases">
        <authorList>
            <consortium name="ELIXIR-Norway"/>
            <consortium name="Elixir Norway"/>
        </authorList>
    </citation>
    <scope>NUCLEOTIDE SEQUENCE</scope>
</reference>